<organism evidence="3 4">
    <name type="scientific">Candidatus Nealsonbacteria bacterium RIFOXYB1_FULL_40_15</name>
    <dbReference type="NCBI Taxonomy" id="1801677"/>
    <lineage>
        <taxon>Bacteria</taxon>
        <taxon>Candidatus Nealsoniibacteriota</taxon>
    </lineage>
</organism>
<dbReference type="InterPro" id="IPR036779">
    <property type="entry name" value="LysM_dom_sf"/>
</dbReference>
<sequence length="375" mass="40495">MRRVLFKNKVNKKEKTTIPIFQFLAKSKTAKRAGLKIFAGKMKGSFLREPLFYLTIAFIFCLFFTLCFGLDSFSGNFSVLKADMINSGDLLFAESPKNFLLHTSGMALVGENSAIGISSPISITTQVLGSYAFEESRNEIIEHIVSEGETISSIAENYGISPETILWTNDLSSKTKLKEGQKIIILPISGVLHSVVRGDTLSGIADIYKVKASEIVAFNDLGEEDIYIGDILIIPGGKMPSKPKASLYASIPIGTSYFICPHINCHITQQLHYYNAIDFGGKCGDPVYASASGIVQKIDFGWNNGGGNNIRIEHPNGAVTYYGHIQKALVSVGQKVSQGEIIALMGGKPGTPGAGISTGCHVHFAVIGAKNPFAK</sequence>
<proteinExistence type="predicted"/>
<dbReference type="InterPro" id="IPR018392">
    <property type="entry name" value="LysM"/>
</dbReference>
<dbReference type="CDD" id="cd12797">
    <property type="entry name" value="M23_peptidase"/>
    <property type="match status" value="1"/>
</dbReference>
<accession>A0A1G2EPD9</accession>
<dbReference type="CDD" id="cd00118">
    <property type="entry name" value="LysM"/>
    <property type="match status" value="2"/>
</dbReference>
<dbReference type="PROSITE" id="PS51782">
    <property type="entry name" value="LYSM"/>
    <property type="match status" value="2"/>
</dbReference>
<evidence type="ECO:0000259" key="2">
    <source>
        <dbReference type="PROSITE" id="PS51782"/>
    </source>
</evidence>
<dbReference type="Pfam" id="PF01476">
    <property type="entry name" value="LysM"/>
    <property type="match status" value="2"/>
</dbReference>
<dbReference type="PANTHER" id="PTHR21666:SF270">
    <property type="entry name" value="MUREIN HYDROLASE ACTIVATOR ENVC"/>
    <property type="match status" value="1"/>
</dbReference>
<dbReference type="GO" id="GO:0004222">
    <property type="term" value="F:metalloendopeptidase activity"/>
    <property type="evidence" value="ECO:0007669"/>
    <property type="project" value="TreeGrafter"/>
</dbReference>
<dbReference type="Gene3D" id="3.10.350.10">
    <property type="entry name" value="LysM domain"/>
    <property type="match status" value="2"/>
</dbReference>
<dbReference type="InterPro" id="IPR011055">
    <property type="entry name" value="Dup_hybrid_motif"/>
</dbReference>
<dbReference type="SMART" id="SM00257">
    <property type="entry name" value="LysM"/>
    <property type="match status" value="2"/>
</dbReference>
<dbReference type="SUPFAM" id="SSF51261">
    <property type="entry name" value="Duplicated hybrid motif"/>
    <property type="match status" value="1"/>
</dbReference>
<dbReference type="Proteomes" id="UP000177740">
    <property type="component" value="Unassembled WGS sequence"/>
</dbReference>
<dbReference type="STRING" id="1801677.A2365_01450"/>
<dbReference type="Pfam" id="PF01551">
    <property type="entry name" value="Peptidase_M23"/>
    <property type="match status" value="1"/>
</dbReference>
<dbReference type="AlphaFoldDB" id="A0A1G2EPD9"/>
<dbReference type="PANTHER" id="PTHR21666">
    <property type="entry name" value="PEPTIDASE-RELATED"/>
    <property type="match status" value="1"/>
</dbReference>
<name>A0A1G2EPD9_9BACT</name>
<dbReference type="SUPFAM" id="SSF54106">
    <property type="entry name" value="LysM domain"/>
    <property type="match status" value="2"/>
</dbReference>
<feature type="domain" description="LysM" evidence="2">
    <location>
        <begin position="141"/>
        <end position="185"/>
    </location>
</feature>
<protein>
    <recommendedName>
        <fullName evidence="2">LysM domain-containing protein</fullName>
    </recommendedName>
</protein>
<dbReference type="EMBL" id="MHMM01000009">
    <property type="protein sequence ID" value="OGZ27241.1"/>
    <property type="molecule type" value="Genomic_DNA"/>
</dbReference>
<dbReference type="InterPro" id="IPR016047">
    <property type="entry name" value="M23ase_b-sheet_dom"/>
</dbReference>
<dbReference type="Gene3D" id="2.70.70.10">
    <property type="entry name" value="Glucose Permease (Domain IIA)"/>
    <property type="match status" value="1"/>
</dbReference>
<keyword evidence="1" id="KW-0812">Transmembrane</keyword>
<feature type="domain" description="LysM" evidence="2">
    <location>
        <begin position="191"/>
        <end position="234"/>
    </location>
</feature>
<gene>
    <name evidence="3" type="ORF">A2365_01450</name>
</gene>
<keyword evidence="1" id="KW-1133">Transmembrane helix</keyword>
<evidence type="ECO:0000313" key="4">
    <source>
        <dbReference type="Proteomes" id="UP000177740"/>
    </source>
</evidence>
<reference evidence="3 4" key="1">
    <citation type="journal article" date="2016" name="Nat. Commun.">
        <title>Thousands of microbial genomes shed light on interconnected biogeochemical processes in an aquifer system.</title>
        <authorList>
            <person name="Anantharaman K."/>
            <person name="Brown C.T."/>
            <person name="Hug L.A."/>
            <person name="Sharon I."/>
            <person name="Castelle C.J."/>
            <person name="Probst A.J."/>
            <person name="Thomas B.C."/>
            <person name="Singh A."/>
            <person name="Wilkins M.J."/>
            <person name="Karaoz U."/>
            <person name="Brodie E.L."/>
            <person name="Williams K.H."/>
            <person name="Hubbard S.S."/>
            <person name="Banfield J.F."/>
        </authorList>
    </citation>
    <scope>NUCLEOTIDE SEQUENCE [LARGE SCALE GENOMIC DNA]</scope>
</reference>
<feature type="transmembrane region" description="Helical" evidence="1">
    <location>
        <begin position="51"/>
        <end position="73"/>
    </location>
</feature>
<dbReference type="InterPro" id="IPR050570">
    <property type="entry name" value="Cell_wall_metabolism_enzyme"/>
</dbReference>
<keyword evidence="1" id="KW-0472">Membrane</keyword>
<comment type="caution">
    <text evidence="3">The sequence shown here is derived from an EMBL/GenBank/DDBJ whole genome shotgun (WGS) entry which is preliminary data.</text>
</comment>
<evidence type="ECO:0000313" key="3">
    <source>
        <dbReference type="EMBL" id="OGZ27241.1"/>
    </source>
</evidence>
<evidence type="ECO:0000256" key="1">
    <source>
        <dbReference type="SAM" id="Phobius"/>
    </source>
</evidence>